<dbReference type="GO" id="GO:0016709">
    <property type="term" value="F:oxidoreductase activity, acting on paired donors, with incorporation or reduction of molecular oxygen, NAD(P)H as one donor, and incorporation of one atom of oxygen"/>
    <property type="evidence" value="ECO:0007669"/>
    <property type="project" value="UniProtKB-ARBA"/>
</dbReference>
<keyword evidence="10" id="KW-1185">Reference proteome</keyword>
<dbReference type="Proteomes" id="UP000436088">
    <property type="component" value="Unassembled WGS sequence"/>
</dbReference>
<keyword evidence="8" id="KW-0812">Transmembrane</keyword>
<keyword evidence="5 7" id="KW-0408">Iron</keyword>
<dbReference type="PRINTS" id="PR00463">
    <property type="entry name" value="EP450I"/>
</dbReference>
<dbReference type="PANTHER" id="PTHR47947">
    <property type="entry name" value="CYTOCHROME P450 82C3-RELATED"/>
    <property type="match status" value="1"/>
</dbReference>
<dbReference type="Pfam" id="PF00067">
    <property type="entry name" value="p450"/>
    <property type="match status" value="1"/>
</dbReference>
<evidence type="ECO:0000256" key="3">
    <source>
        <dbReference type="ARBA" id="ARBA00022723"/>
    </source>
</evidence>
<keyword evidence="4" id="KW-0560">Oxidoreductase</keyword>
<evidence type="ECO:0000256" key="1">
    <source>
        <dbReference type="ARBA" id="ARBA00010617"/>
    </source>
</evidence>
<dbReference type="InterPro" id="IPR002401">
    <property type="entry name" value="Cyt_P450_E_grp-I"/>
</dbReference>
<dbReference type="GO" id="GO:0020037">
    <property type="term" value="F:heme binding"/>
    <property type="evidence" value="ECO:0007669"/>
    <property type="project" value="InterPro"/>
</dbReference>
<comment type="caution">
    <text evidence="9">The sequence shown here is derived from an EMBL/GenBank/DDBJ whole genome shotgun (WGS) entry which is preliminary data.</text>
</comment>
<name>A0A6A3C327_HIBSY</name>
<evidence type="ECO:0000313" key="10">
    <source>
        <dbReference type="Proteomes" id="UP000436088"/>
    </source>
</evidence>
<dbReference type="EMBL" id="VEPZ02000533">
    <property type="protein sequence ID" value="KAE8723353.1"/>
    <property type="molecule type" value="Genomic_DNA"/>
</dbReference>
<evidence type="ECO:0000256" key="6">
    <source>
        <dbReference type="ARBA" id="ARBA00023033"/>
    </source>
</evidence>
<keyword evidence="8" id="KW-0472">Membrane</keyword>
<dbReference type="FunFam" id="1.10.630.10:FF:000026">
    <property type="entry name" value="Cytochrome P450 82C4"/>
    <property type="match status" value="1"/>
</dbReference>
<accession>A0A6A3C327</accession>
<feature type="transmembrane region" description="Helical" evidence="8">
    <location>
        <begin position="233"/>
        <end position="252"/>
    </location>
</feature>
<proteinExistence type="inferred from homology"/>
<dbReference type="Gene3D" id="1.10.630.10">
    <property type="entry name" value="Cytochrome P450"/>
    <property type="match status" value="1"/>
</dbReference>
<evidence type="ECO:0000256" key="2">
    <source>
        <dbReference type="ARBA" id="ARBA00022617"/>
    </source>
</evidence>
<keyword evidence="2 7" id="KW-0349">Heme</keyword>
<dbReference type="InterPro" id="IPR036396">
    <property type="entry name" value="Cyt_P450_sf"/>
</dbReference>
<keyword evidence="8" id="KW-1133">Transmembrane helix</keyword>
<dbReference type="InterPro" id="IPR050651">
    <property type="entry name" value="Plant_Cytochrome_P450_Monoox"/>
</dbReference>
<evidence type="ECO:0000256" key="4">
    <source>
        <dbReference type="ARBA" id="ARBA00023002"/>
    </source>
</evidence>
<dbReference type="GO" id="GO:0005506">
    <property type="term" value="F:iron ion binding"/>
    <property type="evidence" value="ECO:0007669"/>
    <property type="project" value="InterPro"/>
</dbReference>
<reference evidence="9" key="1">
    <citation type="submission" date="2019-09" db="EMBL/GenBank/DDBJ databases">
        <title>Draft genome information of white flower Hibiscus syriacus.</title>
        <authorList>
            <person name="Kim Y.-M."/>
        </authorList>
    </citation>
    <scope>NUCLEOTIDE SEQUENCE [LARGE SCALE GENOMIC DNA]</scope>
    <source>
        <strain evidence="9">YM2019G1</strain>
    </source>
</reference>
<keyword evidence="3 7" id="KW-0479">Metal-binding</keyword>
<sequence length="534" mass="59955">MDYTLFQFPTIVVATLVALLIYVFSKKLISSRPKRGGVPEAGGAWPVIGHLHLFSSEEILYRTLYALSQKYGSVFSLRLGSHKALVVGNSEMAKEILTVHDKAFATRPSLSASKLLGYNYAMFGFAPYGSYWREMRKITTLELLSNHRLDMSNFKQIRASEVHIGIKDLFETWTTRGGGDDESGVLVDMKQWFADLTHNLAFRIVVGKRYYGATAHSADEGEARQCQKSIKEYFHLFGAFVLSDAIPFLGWLDVGGHKKAMKRIADELDVFVQGWLDEHKKKRLSINGDRKEDQDFMDVMLTVTEDAKLNGFDIDADTITKATCLNLILGAADSNMVPLIWGLALLLNNPHTLKKAKEELATYVGKDRHVEESDIKNLVYLQAVVKETLRLYPPSPILALRAAMEDCTLSNGYRVTPGTRLLLNAWQIQHDEQVWTDPNEFKPERFLTTHKDLDLKGQNFELLPFGAGRRACSGVSLALQVIHLSLASVLHCFELETPDNKPVDMTESPSLANVKATPLHVLLNPRLSPQLYNL</sequence>
<protein>
    <submittedName>
        <fullName evidence="9">Cytochrome P450 82C4</fullName>
    </submittedName>
</protein>
<dbReference type="AlphaFoldDB" id="A0A6A3C327"/>
<feature type="transmembrane region" description="Helical" evidence="8">
    <location>
        <begin position="6"/>
        <end position="25"/>
    </location>
</feature>
<keyword evidence="6" id="KW-0503">Monooxygenase</keyword>
<evidence type="ECO:0000256" key="7">
    <source>
        <dbReference type="PIRSR" id="PIRSR602401-1"/>
    </source>
</evidence>
<dbReference type="SUPFAM" id="SSF48264">
    <property type="entry name" value="Cytochrome P450"/>
    <property type="match status" value="1"/>
</dbReference>
<evidence type="ECO:0000256" key="8">
    <source>
        <dbReference type="SAM" id="Phobius"/>
    </source>
</evidence>
<dbReference type="PANTHER" id="PTHR47947:SF29">
    <property type="entry name" value="CYTOCHROME P450 CYP82D47-LIKE"/>
    <property type="match status" value="1"/>
</dbReference>
<feature type="binding site" description="axial binding residue" evidence="7">
    <location>
        <position position="472"/>
    </location>
    <ligand>
        <name>heme</name>
        <dbReference type="ChEBI" id="CHEBI:30413"/>
    </ligand>
    <ligandPart>
        <name>Fe</name>
        <dbReference type="ChEBI" id="CHEBI:18248"/>
    </ligandPart>
</feature>
<dbReference type="CDD" id="cd20654">
    <property type="entry name" value="CYP82"/>
    <property type="match status" value="1"/>
</dbReference>
<dbReference type="OrthoDB" id="2789670at2759"/>
<dbReference type="PRINTS" id="PR00385">
    <property type="entry name" value="P450"/>
</dbReference>
<dbReference type="InterPro" id="IPR001128">
    <property type="entry name" value="Cyt_P450"/>
</dbReference>
<gene>
    <name evidence="9" type="ORF">F3Y22_tig00012493pilonHSYRG00053</name>
</gene>
<organism evidence="9 10">
    <name type="scientific">Hibiscus syriacus</name>
    <name type="common">Rose of Sharon</name>
    <dbReference type="NCBI Taxonomy" id="106335"/>
    <lineage>
        <taxon>Eukaryota</taxon>
        <taxon>Viridiplantae</taxon>
        <taxon>Streptophyta</taxon>
        <taxon>Embryophyta</taxon>
        <taxon>Tracheophyta</taxon>
        <taxon>Spermatophyta</taxon>
        <taxon>Magnoliopsida</taxon>
        <taxon>eudicotyledons</taxon>
        <taxon>Gunneridae</taxon>
        <taxon>Pentapetalae</taxon>
        <taxon>rosids</taxon>
        <taxon>malvids</taxon>
        <taxon>Malvales</taxon>
        <taxon>Malvaceae</taxon>
        <taxon>Malvoideae</taxon>
        <taxon>Hibiscus</taxon>
    </lineage>
</organism>
<evidence type="ECO:0000313" key="9">
    <source>
        <dbReference type="EMBL" id="KAE8723353.1"/>
    </source>
</evidence>
<comment type="cofactor">
    <cofactor evidence="7">
        <name>heme</name>
        <dbReference type="ChEBI" id="CHEBI:30413"/>
    </cofactor>
</comment>
<comment type="similarity">
    <text evidence="1">Belongs to the cytochrome P450 family.</text>
</comment>
<evidence type="ECO:0000256" key="5">
    <source>
        <dbReference type="ARBA" id="ARBA00023004"/>
    </source>
</evidence>